<evidence type="ECO:0000313" key="4">
    <source>
        <dbReference type="EMBL" id="KAG7348490.1"/>
    </source>
</evidence>
<dbReference type="Pfam" id="PF00249">
    <property type="entry name" value="Myb_DNA-binding"/>
    <property type="match status" value="1"/>
</dbReference>
<evidence type="ECO:0000313" key="5">
    <source>
        <dbReference type="Proteomes" id="UP000693970"/>
    </source>
</evidence>
<evidence type="ECO:0000256" key="1">
    <source>
        <dbReference type="SAM" id="MobiDB-lite"/>
    </source>
</evidence>
<feature type="domain" description="HTH myb-type" evidence="3">
    <location>
        <begin position="416"/>
        <end position="470"/>
    </location>
</feature>
<evidence type="ECO:0000259" key="2">
    <source>
        <dbReference type="PROSITE" id="PS50090"/>
    </source>
</evidence>
<feature type="region of interest" description="Disordered" evidence="1">
    <location>
        <begin position="478"/>
        <end position="498"/>
    </location>
</feature>
<dbReference type="PROSITE" id="PS50090">
    <property type="entry name" value="MYB_LIKE"/>
    <property type="match status" value="1"/>
</dbReference>
<dbReference type="Proteomes" id="UP000693970">
    <property type="component" value="Unassembled WGS sequence"/>
</dbReference>
<dbReference type="SMART" id="SM00717">
    <property type="entry name" value="SANT"/>
    <property type="match status" value="1"/>
</dbReference>
<reference evidence="4" key="1">
    <citation type="journal article" date="2021" name="Sci. Rep.">
        <title>Diploid genomic architecture of Nitzschia inconspicua, an elite biomass production diatom.</title>
        <authorList>
            <person name="Oliver A."/>
            <person name="Podell S."/>
            <person name="Pinowska A."/>
            <person name="Traller J.C."/>
            <person name="Smith S.R."/>
            <person name="McClure R."/>
            <person name="Beliaev A."/>
            <person name="Bohutskyi P."/>
            <person name="Hill E.A."/>
            <person name="Rabines A."/>
            <person name="Zheng H."/>
            <person name="Allen L.Z."/>
            <person name="Kuo A."/>
            <person name="Grigoriev I.V."/>
            <person name="Allen A.E."/>
            <person name="Hazlebeck D."/>
            <person name="Allen E.E."/>
        </authorList>
    </citation>
    <scope>NUCLEOTIDE SEQUENCE</scope>
    <source>
        <strain evidence="4">Hildebrandi</strain>
    </source>
</reference>
<feature type="domain" description="Myb-like" evidence="2">
    <location>
        <begin position="411"/>
        <end position="466"/>
    </location>
</feature>
<dbReference type="CDD" id="cd11660">
    <property type="entry name" value="SANT_TRF"/>
    <property type="match status" value="1"/>
</dbReference>
<evidence type="ECO:0000259" key="3">
    <source>
        <dbReference type="PROSITE" id="PS51294"/>
    </source>
</evidence>
<accession>A0A9K3PIH6</accession>
<dbReference type="PANTHER" id="PTHR46993">
    <property type="entry name" value="MYB TRANSCRIPTION FACTOR"/>
    <property type="match status" value="1"/>
</dbReference>
<organism evidence="4 5">
    <name type="scientific">Nitzschia inconspicua</name>
    <dbReference type="NCBI Taxonomy" id="303405"/>
    <lineage>
        <taxon>Eukaryota</taxon>
        <taxon>Sar</taxon>
        <taxon>Stramenopiles</taxon>
        <taxon>Ochrophyta</taxon>
        <taxon>Bacillariophyta</taxon>
        <taxon>Bacillariophyceae</taxon>
        <taxon>Bacillariophycidae</taxon>
        <taxon>Bacillariales</taxon>
        <taxon>Bacillariaceae</taxon>
        <taxon>Nitzschia</taxon>
    </lineage>
</organism>
<comment type="caution">
    <text evidence="4">The sequence shown here is derived from an EMBL/GenBank/DDBJ whole genome shotgun (WGS) entry which is preliminary data.</text>
</comment>
<dbReference type="InterPro" id="IPR001005">
    <property type="entry name" value="SANT/Myb"/>
</dbReference>
<dbReference type="AlphaFoldDB" id="A0A9K3PIH6"/>
<keyword evidence="5" id="KW-1185">Reference proteome</keyword>
<dbReference type="EMBL" id="JAGRRH010000020">
    <property type="protein sequence ID" value="KAG7348490.1"/>
    <property type="molecule type" value="Genomic_DNA"/>
</dbReference>
<feature type="compositionally biased region" description="Acidic residues" evidence="1">
    <location>
        <begin position="328"/>
        <end position="342"/>
    </location>
</feature>
<sequence>MTSVIDKVTEDTLALYGHLAIFSDGMERLKYYQAFTELYRRSGFSDVEIGLVSSYSEIADFLALMTFAKEQPEDASDLTDVPKSTPLNTWKVDDWKAAADAIKGMHERLLRQDANSTLEELEKEGEDDQQNFETANEPAFSKAYYKILKFFTFHSYLSPFRKTFEEYADANAGKETQFEPLVVSEKFLKEYRNAVASSKDEMIQKAMNRLLTADKDAFRSTHDIVRLLNDPNQVFSFAKLLQRTNTLLRAWAETALGEPKMAELYLPGSNAGTKQKLREKEGVMRLQRSRARLNEKVVDPLPRAAAVAGKARRLVHPKMTSLDLSDREQDEDVEIESSDDSAEAANERKESRKRKGSFLEPKKSASRLDNEEENLEDDDQEDKVALRSPKRMAEEATSPSSGKKQRKSQAKKYDGRRVWTEAETGAIKQGIAEFGWGKWAQIKDHYSVILRNRTSGQIKDKVRNMKNKGELDYYLSQLQEGANERGEDGVAQDDEASE</sequence>
<proteinExistence type="predicted"/>
<dbReference type="InterPro" id="IPR017930">
    <property type="entry name" value="Myb_dom"/>
</dbReference>
<name>A0A9K3PIH6_9STRA</name>
<protein>
    <submittedName>
        <fullName evidence="4">Uncharacterized protein</fullName>
    </submittedName>
</protein>
<gene>
    <name evidence="4" type="ORF">IV203_017195</name>
</gene>
<dbReference type="PROSITE" id="PS51294">
    <property type="entry name" value="HTH_MYB"/>
    <property type="match status" value="1"/>
</dbReference>
<feature type="compositionally biased region" description="Basic and acidic residues" evidence="1">
    <location>
        <begin position="360"/>
        <end position="369"/>
    </location>
</feature>
<reference evidence="4" key="2">
    <citation type="submission" date="2021-04" db="EMBL/GenBank/DDBJ databases">
        <authorList>
            <person name="Podell S."/>
        </authorList>
    </citation>
    <scope>NUCLEOTIDE SEQUENCE</scope>
    <source>
        <strain evidence="4">Hildebrandi</strain>
    </source>
</reference>
<dbReference type="OrthoDB" id="48676at2759"/>
<feature type="region of interest" description="Disordered" evidence="1">
    <location>
        <begin position="319"/>
        <end position="417"/>
    </location>
</feature>
<dbReference type="PANTHER" id="PTHR46993:SF4">
    <property type="entry name" value="MYB-LIKE HTH TRANSCRIPTIONAL REGULATOR FAMILY PROTEIN"/>
    <property type="match status" value="1"/>
</dbReference>
<feature type="compositionally biased region" description="Acidic residues" evidence="1">
    <location>
        <begin position="370"/>
        <end position="381"/>
    </location>
</feature>